<comment type="caution">
    <text evidence="6">The sequence shown here is derived from an EMBL/GenBank/DDBJ whole genome shotgun (WGS) entry which is preliminary data.</text>
</comment>
<dbReference type="Gene3D" id="3.40.630.190">
    <property type="entry name" value="LCP protein"/>
    <property type="match status" value="1"/>
</dbReference>
<dbReference type="InterPro" id="IPR027381">
    <property type="entry name" value="LytR/CpsA/Psr_C"/>
</dbReference>
<feature type="region of interest" description="Disordered" evidence="2">
    <location>
        <begin position="83"/>
        <end position="107"/>
    </location>
</feature>
<evidence type="ECO:0000259" key="5">
    <source>
        <dbReference type="Pfam" id="PF13399"/>
    </source>
</evidence>
<organism evidence="6 7">
    <name type="scientific">Candidatus Aveggerthella stercoripullorum</name>
    <dbReference type="NCBI Taxonomy" id="2840688"/>
    <lineage>
        <taxon>Bacteria</taxon>
        <taxon>Bacillati</taxon>
        <taxon>Actinomycetota</taxon>
        <taxon>Coriobacteriia</taxon>
        <taxon>Eggerthellales</taxon>
        <taxon>Eggerthellaceae</taxon>
        <taxon>Eggerthellaceae incertae sedis</taxon>
        <taxon>Candidatus Aveggerthella</taxon>
    </lineage>
</organism>
<dbReference type="EMBL" id="DVGB01000086">
    <property type="protein sequence ID" value="HIR01977.1"/>
    <property type="molecule type" value="Genomic_DNA"/>
</dbReference>
<accession>A0A9D1A110</accession>
<dbReference type="Pfam" id="PF03816">
    <property type="entry name" value="LytR_cpsA_psr"/>
    <property type="match status" value="1"/>
</dbReference>
<dbReference type="Gene3D" id="3.30.70.2390">
    <property type="match status" value="1"/>
</dbReference>
<evidence type="ECO:0000313" key="6">
    <source>
        <dbReference type="EMBL" id="HIR01977.1"/>
    </source>
</evidence>
<dbReference type="PANTHER" id="PTHR33392:SF6">
    <property type="entry name" value="POLYISOPRENYL-TEICHOIC ACID--PEPTIDOGLYCAN TEICHOIC ACID TRANSFERASE TAGU"/>
    <property type="match status" value="1"/>
</dbReference>
<dbReference type="NCBIfam" id="TIGR00350">
    <property type="entry name" value="lytR_cpsA_psr"/>
    <property type="match status" value="1"/>
</dbReference>
<reference evidence="6" key="1">
    <citation type="submission" date="2020-10" db="EMBL/GenBank/DDBJ databases">
        <authorList>
            <person name="Gilroy R."/>
        </authorList>
    </citation>
    <scope>NUCLEOTIDE SEQUENCE</scope>
    <source>
        <strain evidence="6">ChiGjej1B1-2707</strain>
    </source>
</reference>
<dbReference type="Pfam" id="PF13399">
    <property type="entry name" value="LytR_C"/>
    <property type="match status" value="1"/>
</dbReference>
<evidence type="ECO:0000256" key="1">
    <source>
        <dbReference type="ARBA" id="ARBA00006068"/>
    </source>
</evidence>
<dbReference type="Proteomes" id="UP000824261">
    <property type="component" value="Unassembled WGS sequence"/>
</dbReference>
<keyword evidence="3" id="KW-0472">Membrane</keyword>
<gene>
    <name evidence="6" type="ORF">IAA69_06935</name>
</gene>
<evidence type="ECO:0000313" key="7">
    <source>
        <dbReference type="Proteomes" id="UP000824261"/>
    </source>
</evidence>
<dbReference type="InterPro" id="IPR050922">
    <property type="entry name" value="LytR/CpsA/Psr_CW_biosynth"/>
</dbReference>
<comment type="similarity">
    <text evidence="1">Belongs to the LytR/CpsA/Psr (LCP) family.</text>
</comment>
<keyword evidence="3" id="KW-0812">Transmembrane</keyword>
<dbReference type="InterPro" id="IPR004474">
    <property type="entry name" value="LytR_CpsA_psr"/>
</dbReference>
<dbReference type="PANTHER" id="PTHR33392">
    <property type="entry name" value="POLYISOPRENYL-TEICHOIC ACID--PEPTIDOGLYCAN TEICHOIC ACID TRANSFERASE TAGU"/>
    <property type="match status" value="1"/>
</dbReference>
<feature type="transmembrane region" description="Helical" evidence="3">
    <location>
        <begin position="114"/>
        <end position="136"/>
    </location>
</feature>
<feature type="compositionally biased region" description="Low complexity" evidence="2">
    <location>
        <begin position="18"/>
        <end position="64"/>
    </location>
</feature>
<dbReference type="AlphaFoldDB" id="A0A9D1A110"/>
<protein>
    <submittedName>
        <fullName evidence="6">LCP family protein</fullName>
    </submittedName>
</protein>
<reference evidence="6" key="2">
    <citation type="journal article" date="2021" name="PeerJ">
        <title>Extensive microbial diversity within the chicken gut microbiome revealed by metagenomics and culture.</title>
        <authorList>
            <person name="Gilroy R."/>
            <person name="Ravi A."/>
            <person name="Getino M."/>
            <person name="Pursley I."/>
            <person name="Horton D.L."/>
            <person name="Alikhan N.F."/>
            <person name="Baker D."/>
            <person name="Gharbi K."/>
            <person name="Hall N."/>
            <person name="Watson M."/>
            <person name="Adriaenssens E.M."/>
            <person name="Foster-Nyarko E."/>
            <person name="Jarju S."/>
            <person name="Secka A."/>
            <person name="Antonio M."/>
            <person name="Oren A."/>
            <person name="Chaudhuri R.R."/>
            <person name="La Ragione R."/>
            <person name="Hildebrand F."/>
            <person name="Pallen M.J."/>
        </authorList>
    </citation>
    <scope>NUCLEOTIDE SEQUENCE</scope>
    <source>
        <strain evidence="6">ChiGjej1B1-2707</strain>
    </source>
</reference>
<evidence type="ECO:0000256" key="2">
    <source>
        <dbReference type="SAM" id="MobiDB-lite"/>
    </source>
</evidence>
<feature type="region of interest" description="Disordered" evidence="2">
    <location>
        <begin position="1"/>
        <end position="68"/>
    </location>
</feature>
<feature type="domain" description="LytR/CpsA/Psr regulator C-terminal" evidence="5">
    <location>
        <begin position="459"/>
        <end position="545"/>
    </location>
</feature>
<proteinExistence type="inferred from homology"/>
<keyword evidence="3" id="KW-1133">Transmembrane helix</keyword>
<name>A0A9D1A110_9ACTN</name>
<evidence type="ECO:0000259" key="4">
    <source>
        <dbReference type="Pfam" id="PF03816"/>
    </source>
</evidence>
<sequence length="546" mass="57738">MEKKRSTYSHSNRFAAQGAYGSTTGGSRSRAASSSSRGDNHSYARSSRRSGYSSHSASHGAYSSVRRPVGDYDFDYGEYGYGDSGRRGGGSRRPSHGRPSSRGPKKRKGSKLKVVLIVLVLALACAGAGAFAYVAALEGNLHIGLGSNMDEVLVDSDITNEPFYMLLLGTDGSAERDETGDFGGTYRSDSIMLARIDPVEDKATLVSLHRDTLLDMGEYGNQKLNAAYALGGPSYMVETVSKLAGVPISHYAEVNFDGFKDIVDALGGVEVDVPMEIDDDDAGGYVGAGLQTLTGDQALILCRARHAYDEYGDGDSFRAANQRLVLSAIAKKVLSTDIVTMTSTVQAMSEHITTDLTLTEIVALAQALNGMDVTTDLYTAMEPTTSTYIEGDGWYEINNVKAWQAMMKRVDQGLPPTSETEIDEASGTVLATVGDGSVDPAANDGSGEAASEGFEPGGTVIVRNGSGEAGVASEAADKLTPEGYDVETGDADDFGYSETLIVYSENSKGAEAKAIARTLGIGTVQLNDGTYDFDGDFLVIVGSDWE</sequence>
<evidence type="ECO:0000256" key="3">
    <source>
        <dbReference type="SAM" id="Phobius"/>
    </source>
</evidence>
<feature type="domain" description="Cell envelope-related transcriptional attenuator" evidence="4">
    <location>
        <begin position="187"/>
        <end position="334"/>
    </location>
</feature>